<dbReference type="Proteomes" id="UP000323386">
    <property type="component" value="Unassembled WGS sequence"/>
</dbReference>
<name>A0A5C3F7Y0_9BASI</name>
<keyword evidence="3" id="KW-1185">Reference proteome</keyword>
<organism evidence="2 3">
    <name type="scientific">Pseudozyma flocculosa</name>
    <dbReference type="NCBI Taxonomy" id="84751"/>
    <lineage>
        <taxon>Eukaryota</taxon>
        <taxon>Fungi</taxon>
        <taxon>Dikarya</taxon>
        <taxon>Basidiomycota</taxon>
        <taxon>Ustilaginomycotina</taxon>
        <taxon>Ustilaginomycetes</taxon>
        <taxon>Ustilaginales</taxon>
        <taxon>Ustilaginaceae</taxon>
        <taxon>Pseudozyma</taxon>
    </lineage>
</organism>
<evidence type="ECO:0000313" key="2">
    <source>
        <dbReference type="EMBL" id="SPO39827.1"/>
    </source>
</evidence>
<dbReference type="AlphaFoldDB" id="A0A5C3F7Y0"/>
<protein>
    <submittedName>
        <fullName evidence="2">Uncharacterized protein</fullName>
    </submittedName>
</protein>
<dbReference type="EMBL" id="OOIP01000016">
    <property type="protein sequence ID" value="SPO39827.1"/>
    <property type="molecule type" value="Genomic_DNA"/>
</dbReference>
<evidence type="ECO:0000256" key="1">
    <source>
        <dbReference type="SAM" id="MobiDB-lite"/>
    </source>
</evidence>
<feature type="region of interest" description="Disordered" evidence="1">
    <location>
        <begin position="402"/>
        <end position="424"/>
    </location>
</feature>
<sequence length="451" mass="48545">MELAGRCMAALAAKKYRYMPSSSRPVRGLSRPGCSGLTAFLLSRSSLSRAQSLLGRTNKRRDLLDIRGNALSCHEIPRGGLAIFAQASRGAGGRKGPPHAARLLALDPCGHYPDRRASKRLAPLACIFRGLCGTGPSPLVSCMMPGDASTAWFRRGPPQLMERHAVLVLTDSIDQECSSLSFILFHLAADRRKVFWVAFPRRPAMACCEKDSCRDGTPQEVARRRWASSINVAIDLLVDTSPGLACPALGQLLDAEVDASRAAKPGVGHPFSSTSLPAIEIPTVPTASTVLQVWCGHSVLLMTPNRHRGSLRHVALRQFDKLEMLAGRVKGLAPSRSPDSERQSRSVLKPPTGETERASRYSTLPGEAAPVPLVGSSEDSIRVSRAPFRRPLELVAKQGQARASKQSVCKGHHRGQPEADADRMVAARRPAAEGLGWSVAVAATSRFGPRT</sequence>
<feature type="region of interest" description="Disordered" evidence="1">
    <location>
        <begin position="331"/>
        <end position="375"/>
    </location>
</feature>
<feature type="compositionally biased region" description="Basic and acidic residues" evidence="1">
    <location>
        <begin position="415"/>
        <end position="424"/>
    </location>
</feature>
<accession>A0A5C3F7Y0</accession>
<reference evidence="2 3" key="1">
    <citation type="submission" date="2018-03" db="EMBL/GenBank/DDBJ databases">
        <authorList>
            <person name="Guldener U."/>
        </authorList>
    </citation>
    <scope>NUCLEOTIDE SEQUENCE [LARGE SCALE GENOMIC DNA]</scope>
    <source>
        <strain evidence="2 3">DAOM196992</strain>
    </source>
</reference>
<proteinExistence type="predicted"/>
<evidence type="ECO:0000313" key="3">
    <source>
        <dbReference type="Proteomes" id="UP000323386"/>
    </source>
</evidence>
<gene>
    <name evidence="2" type="ORF">PSFLO_05308</name>
</gene>